<dbReference type="EMBL" id="JAIXMP010000006">
    <property type="protein sequence ID" value="KAI9271691.1"/>
    <property type="molecule type" value="Genomic_DNA"/>
</dbReference>
<sequence>MSKRKQETTSCNEKNKKARIDESDKIKEIRDRLNLPDFWIEQNWCNWTVYNFDEASVKHNPAIGKYSAHLELSDDLKTLTKVLLKSSARMKRIIRLKRDLKVASRDPVIADFWRKKRLNAATNQERRIAETRLITATLNKETQAINRKLDERNDNDLGGGNILHNNYETYGDGGRNVSSGDGGHNLLSGDEEDNDEDILEGGCGLSARNNDIIDDATDDAATDYFEEAQSSLKSGDLTRHELFRWAFKLQLNHQYEPSNDIIDSMRALYVTDLDNLNRMSISIMEGWHDADELLEQI</sequence>
<comment type="caution">
    <text evidence="2">The sequence shown here is derived from an EMBL/GenBank/DDBJ whole genome shotgun (WGS) entry which is preliminary data.</text>
</comment>
<dbReference type="AlphaFoldDB" id="A0AAD5PGS5"/>
<evidence type="ECO:0000313" key="2">
    <source>
        <dbReference type="EMBL" id="KAI9271691.1"/>
    </source>
</evidence>
<protein>
    <submittedName>
        <fullName evidence="2">Uncharacterized protein</fullName>
    </submittedName>
</protein>
<organism evidence="2 3">
    <name type="scientific">Phascolomyces articulosus</name>
    <dbReference type="NCBI Taxonomy" id="60185"/>
    <lineage>
        <taxon>Eukaryota</taxon>
        <taxon>Fungi</taxon>
        <taxon>Fungi incertae sedis</taxon>
        <taxon>Mucoromycota</taxon>
        <taxon>Mucoromycotina</taxon>
        <taxon>Mucoromycetes</taxon>
        <taxon>Mucorales</taxon>
        <taxon>Lichtheimiaceae</taxon>
        <taxon>Phascolomyces</taxon>
    </lineage>
</organism>
<evidence type="ECO:0000256" key="1">
    <source>
        <dbReference type="SAM" id="MobiDB-lite"/>
    </source>
</evidence>
<reference evidence="2" key="1">
    <citation type="journal article" date="2022" name="IScience">
        <title>Evolution of zygomycete secretomes and the origins of terrestrial fungal ecologies.</title>
        <authorList>
            <person name="Chang Y."/>
            <person name="Wang Y."/>
            <person name="Mondo S."/>
            <person name="Ahrendt S."/>
            <person name="Andreopoulos W."/>
            <person name="Barry K."/>
            <person name="Beard J."/>
            <person name="Benny G.L."/>
            <person name="Blankenship S."/>
            <person name="Bonito G."/>
            <person name="Cuomo C."/>
            <person name="Desiro A."/>
            <person name="Gervers K.A."/>
            <person name="Hundley H."/>
            <person name="Kuo A."/>
            <person name="LaButti K."/>
            <person name="Lang B.F."/>
            <person name="Lipzen A."/>
            <person name="O'Donnell K."/>
            <person name="Pangilinan J."/>
            <person name="Reynolds N."/>
            <person name="Sandor L."/>
            <person name="Smith M.E."/>
            <person name="Tsang A."/>
            <person name="Grigoriev I.V."/>
            <person name="Stajich J.E."/>
            <person name="Spatafora J.W."/>
        </authorList>
    </citation>
    <scope>NUCLEOTIDE SEQUENCE</scope>
    <source>
        <strain evidence="2">RSA 2281</strain>
    </source>
</reference>
<proteinExistence type="predicted"/>
<dbReference type="Proteomes" id="UP001209540">
    <property type="component" value="Unassembled WGS sequence"/>
</dbReference>
<feature type="region of interest" description="Disordered" evidence="1">
    <location>
        <begin position="171"/>
        <end position="193"/>
    </location>
</feature>
<gene>
    <name evidence="2" type="ORF">BDA99DRAFT_302027</name>
</gene>
<keyword evidence="3" id="KW-1185">Reference proteome</keyword>
<reference evidence="2" key="2">
    <citation type="submission" date="2023-02" db="EMBL/GenBank/DDBJ databases">
        <authorList>
            <consortium name="DOE Joint Genome Institute"/>
            <person name="Mondo S.J."/>
            <person name="Chang Y."/>
            <person name="Wang Y."/>
            <person name="Ahrendt S."/>
            <person name="Andreopoulos W."/>
            <person name="Barry K."/>
            <person name="Beard J."/>
            <person name="Benny G.L."/>
            <person name="Blankenship S."/>
            <person name="Bonito G."/>
            <person name="Cuomo C."/>
            <person name="Desiro A."/>
            <person name="Gervers K.A."/>
            <person name="Hundley H."/>
            <person name="Kuo A."/>
            <person name="LaButti K."/>
            <person name="Lang B.F."/>
            <person name="Lipzen A."/>
            <person name="O'Donnell K."/>
            <person name="Pangilinan J."/>
            <person name="Reynolds N."/>
            <person name="Sandor L."/>
            <person name="Smith M.W."/>
            <person name="Tsang A."/>
            <person name="Grigoriev I.V."/>
            <person name="Stajich J.E."/>
            <person name="Spatafora J.W."/>
        </authorList>
    </citation>
    <scope>NUCLEOTIDE SEQUENCE</scope>
    <source>
        <strain evidence="2">RSA 2281</strain>
    </source>
</reference>
<accession>A0AAD5PGS5</accession>
<name>A0AAD5PGS5_9FUNG</name>
<evidence type="ECO:0000313" key="3">
    <source>
        <dbReference type="Proteomes" id="UP001209540"/>
    </source>
</evidence>